<evidence type="ECO:0000313" key="2">
    <source>
        <dbReference type="Proteomes" id="UP000077755"/>
    </source>
</evidence>
<gene>
    <name evidence="1" type="ORF">DCAR_0935457</name>
</gene>
<evidence type="ECO:0000313" key="1">
    <source>
        <dbReference type="EMBL" id="WOH15910.1"/>
    </source>
</evidence>
<keyword evidence="2" id="KW-1185">Reference proteome</keyword>
<name>A0AAF0XXQ2_DAUCS</name>
<reference evidence="1" key="1">
    <citation type="journal article" date="2016" name="Nat. Genet.">
        <title>A high-quality carrot genome assembly provides new insights into carotenoid accumulation and asterid genome evolution.</title>
        <authorList>
            <person name="Iorizzo M."/>
            <person name="Ellison S."/>
            <person name="Senalik D."/>
            <person name="Zeng P."/>
            <person name="Satapoomin P."/>
            <person name="Huang J."/>
            <person name="Bowman M."/>
            <person name="Iovene M."/>
            <person name="Sanseverino W."/>
            <person name="Cavagnaro P."/>
            <person name="Yildiz M."/>
            <person name="Macko-Podgorni A."/>
            <person name="Moranska E."/>
            <person name="Grzebelus E."/>
            <person name="Grzebelus D."/>
            <person name="Ashrafi H."/>
            <person name="Zheng Z."/>
            <person name="Cheng S."/>
            <person name="Spooner D."/>
            <person name="Van Deynze A."/>
            <person name="Simon P."/>
        </authorList>
    </citation>
    <scope>NUCLEOTIDE SEQUENCE</scope>
    <source>
        <tissue evidence="1">Leaf</tissue>
    </source>
</reference>
<sequence>MSVPVSSANLLFLSPLPRVIVQRLLVILEIGGLNL</sequence>
<organism evidence="1 2">
    <name type="scientific">Daucus carota subsp. sativus</name>
    <name type="common">Carrot</name>
    <dbReference type="NCBI Taxonomy" id="79200"/>
    <lineage>
        <taxon>Eukaryota</taxon>
        <taxon>Viridiplantae</taxon>
        <taxon>Streptophyta</taxon>
        <taxon>Embryophyta</taxon>
        <taxon>Tracheophyta</taxon>
        <taxon>Spermatophyta</taxon>
        <taxon>Magnoliopsida</taxon>
        <taxon>eudicotyledons</taxon>
        <taxon>Gunneridae</taxon>
        <taxon>Pentapetalae</taxon>
        <taxon>asterids</taxon>
        <taxon>campanulids</taxon>
        <taxon>Apiales</taxon>
        <taxon>Apiaceae</taxon>
        <taxon>Apioideae</taxon>
        <taxon>Scandiceae</taxon>
        <taxon>Daucinae</taxon>
        <taxon>Daucus</taxon>
        <taxon>Daucus sect. Daucus</taxon>
    </lineage>
</organism>
<dbReference type="Proteomes" id="UP000077755">
    <property type="component" value="Chromosome 9"/>
</dbReference>
<accession>A0AAF0XXQ2</accession>
<dbReference type="AlphaFoldDB" id="A0AAF0XXQ2"/>
<dbReference type="EMBL" id="CP093351">
    <property type="protein sequence ID" value="WOH15910.1"/>
    <property type="molecule type" value="Genomic_DNA"/>
</dbReference>
<protein>
    <submittedName>
        <fullName evidence="1">Uncharacterized protein</fullName>
    </submittedName>
</protein>
<reference evidence="1" key="2">
    <citation type="submission" date="2022-03" db="EMBL/GenBank/DDBJ databases">
        <title>Draft title - Genomic analysis of global carrot germplasm unveils the trajectory of domestication and the origin of high carotenoid orange carrot.</title>
        <authorList>
            <person name="Iorizzo M."/>
            <person name="Ellison S."/>
            <person name="Senalik D."/>
            <person name="Macko-Podgorni A."/>
            <person name="Grzebelus D."/>
            <person name="Bostan H."/>
            <person name="Rolling W."/>
            <person name="Curaba J."/>
            <person name="Simon P."/>
        </authorList>
    </citation>
    <scope>NUCLEOTIDE SEQUENCE</scope>
    <source>
        <tissue evidence="1">Leaf</tissue>
    </source>
</reference>
<proteinExistence type="predicted"/>